<protein>
    <submittedName>
        <fullName evidence="1">Molybdopterin synthase sulfur carrier subunit</fullName>
    </submittedName>
</protein>
<dbReference type="AlphaFoldDB" id="A0A2W2BF61"/>
<dbReference type="RefSeq" id="WP_110997377.1">
    <property type="nucleotide sequence ID" value="NZ_QKTW01000003.1"/>
</dbReference>
<dbReference type="InterPro" id="IPR016155">
    <property type="entry name" value="Mopterin_synth/thiamin_S_b"/>
</dbReference>
<dbReference type="InterPro" id="IPR003749">
    <property type="entry name" value="ThiS/MoaD-like"/>
</dbReference>
<reference evidence="1 2" key="1">
    <citation type="submission" date="2018-06" db="EMBL/GenBank/DDBJ databases">
        <title>Mucibacter soli gen. nov., sp. nov., a new member of the family Chitinophagaceae producing mucin.</title>
        <authorList>
            <person name="Kim M.-K."/>
            <person name="Park S."/>
            <person name="Kim T.-S."/>
            <person name="Joung Y."/>
            <person name="Han J.-H."/>
            <person name="Kim S.B."/>
        </authorList>
    </citation>
    <scope>NUCLEOTIDE SEQUENCE [LARGE SCALE GENOMIC DNA]</scope>
    <source>
        <strain evidence="1 2">R1-15</strain>
    </source>
</reference>
<sequence>MTSNSIIAFGQIAEIVGNNLSIDTPDTDSLKKILEKMFPQLQSLRYQIAINKEIISTNTEISEGAQIALLPPFSGG</sequence>
<evidence type="ECO:0000313" key="1">
    <source>
        <dbReference type="EMBL" id="PZF74537.1"/>
    </source>
</evidence>
<gene>
    <name evidence="1" type="ORF">DN068_02885</name>
</gene>
<proteinExistence type="predicted"/>
<dbReference type="Proteomes" id="UP000248745">
    <property type="component" value="Unassembled WGS sequence"/>
</dbReference>
<dbReference type="EMBL" id="QKTW01000003">
    <property type="protein sequence ID" value="PZF74537.1"/>
    <property type="molecule type" value="Genomic_DNA"/>
</dbReference>
<dbReference type="OrthoDB" id="1191081at2"/>
<comment type="caution">
    <text evidence="1">The sequence shown here is derived from an EMBL/GenBank/DDBJ whole genome shotgun (WGS) entry which is preliminary data.</text>
</comment>
<keyword evidence="2" id="KW-1185">Reference proteome</keyword>
<dbReference type="Gene3D" id="3.10.20.30">
    <property type="match status" value="1"/>
</dbReference>
<organism evidence="1 2">
    <name type="scientific">Taibaiella soli</name>
    <dbReference type="NCBI Taxonomy" id="1649169"/>
    <lineage>
        <taxon>Bacteria</taxon>
        <taxon>Pseudomonadati</taxon>
        <taxon>Bacteroidota</taxon>
        <taxon>Chitinophagia</taxon>
        <taxon>Chitinophagales</taxon>
        <taxon>Chitinophagaceae</taxon>
        <taxon>Taibaiella</taxon>
    </lineage>
</organism>
<dbReference type="InterPro" id="IPR012675">
    <property type="entry name" value="Beta-grasp_dom_sf"/>
</dbReference>
<name>A0A2W2BF61_9BACT</name>
<dbReference type="SUPFAM" id="SSF54285">
    <property type="entry name" value="MoaD/ThiS"/>
    <property type="match status" value="1"/>
</dbReference>
<accession>A0A2W2BF61</accession>
<dbReference type="Pfam" id="PF02597">
    <property type="entry name" value="ThiS"/>
    <property type="match status" value="1"/>
</dbReference>
<evidence type="ECO:0000313" key="2">
    <source>
        <dbReference type="Proteomes" id="UP000248745"/>
    </source>
</evidence>